<sequence>MNDDIYFSDVNNRLETPISQDQILAELTDILSAKNVKADPRKNTHFRKGWRSGGGSALAVIFPQSLLQLWQSLKVCVKTNSIIIMQAANTGLTEGSAPSGDDYDRPVVVINTLAIDQLFLINSGEQVVSLPGATLHQLEKQLAAIGRAPHSIIGSSCLGASIVGGIANNSGGALVKRGPAYTELSVYAQINAQGELVLVNHLGIQLGDSPEAILTSLQKGSFSLNPIAKSNKMASDKEYVERIRNVNADTPSRFNADKRRLHESSGCAGKLAVFAVRIDTFPVAKREQTFYIGTNDTKELTKLRKDILSRLTNMPEVGEYMHRDIFDISQKYGKDTFLSVLHLGTERLPRLFSIKGSIDEALSKVSWLPKSLTDKCMQFCSRLFPQHIPPRLLQYRKDYEHHLILKMSDEGIAEADAFLTDFFSKSTSGSFIVCDANEAKRAYLHRFAAAGAALRYHTMFEKEVGDILALDIALPRNAVDWLEALPEELDKQIDKKLYYGHFFCYVFHQDYILKKGTDAKQVKKQMLALLNDRGAKYPAEHNVGHLYEAEPDLKQFYQSLDPTNAFNPGVGKMDKTKRNCACCL</sequence>
<dbReference type="Gene3D" id="3.30.43.10">
    <property type="entry name" value="Uridine Diphospho-n-acetylenolpyruvylglucosamine Reductase, domain 2"/>
    <property type="match status" value="1"/>
</dbReference>
<evidence type="ECO:0000256" key="1">
    <source>
        <dbReference type="ARBA" id="ARBA00001974"/>
    </source>
</evidence>
<dbReference type="PROSITE" id="PS51387">
    <property type="entry name" value="FAD_PCMH"/>
    <property type="match status" value="1"/>
</dbReference>
<dbReference type="InterPro" id="IPR015409">
    <property type="entry name" value="Lactate_DH_C"/>
</dbReference>
<feature type="domain" description="FAD-binding PCMH-type" evidence="8">
    <location>
        <begin position="53"/>
        <end position="227"/>
    </location>
</feature>
<feature type="binding site" evidence="5 7">
    <location>
        <position position="171"/>
    </location>
    <ligand>
        <name>FAD</name>
        <dbReference type="ChEBI" id="CHEBI:57692"/>
    </ligand>
</feature>
<evidence type="ECO:0000313" key="9">
    <source>
        <dbReference type="EMBL" id="AEP29657.1"/>
    </source>
</evidence>
<comment type="catalytic activity">
    <reaction evidence="5 6">
        <text>(R)-lactate + a quinone = a quinol + pyruvate</text>
        <dbReference type="Rhea" id="RHEA:51468"/>
        <dbReference type="ChEBI" id="CHEBI:15361"/>
        <dbReference type="ChEBI" id="CHEBI:16004"/>
        <dbReference type="ChEBI" id="CHEBI:24646"/>
        <dbReference type="ChEBI" id="CHEBI:132124"/>
        <dbReference type="EC" id="1.1.5.12"/>
    </reaction>
</comment>
<dbReference type="GO" id="GO:0004458">
    <property type="term" value="F:D-lactate dehydrogenase (cytochrome) activity"/>
    <property type="evidence" value="ECO:0007669"/>
    <property type="project" value="UniProtKB-UniRule"/>
</dbReference>
<evidence type="ECO:0000259" key="8">
    <source>
        <dbReference type="PROSITE" id="PS51387"/>
    </source>
</evidence>
<feature type="binding site" evidence="5 7">
    <location>
        <position position="154"/>
    </location>
    <ligand>
        <name>FAD</name>
        <dbReference type="ChEBI" id="CHEBI:57692"/>
    </ligand>
</feature>
<keyword evidence="3 5" id="KW-0274">FAD</keyword>
<dbReference type="InterPro" id="IPR012256">
    <property type="entry name" value="D_lactate_DH"/>
</dbReference>
<gene>
    <name evidence="5 9" type="primary">dld</name>
    <name evidence="9" type="ordered locus">GNIT_1539</name>
</gene>
<dbReference type="AlphaFoldDB" id="G4QGM0"/>
<dbReference type="eggNOG" id="COG0277">
    <property type="taxonomic scope" value="Bacteria"/>
</dbReference>
<dbReference type="Gene3D" id="3.30.465.10">
    <property type="match status" value="1"/>
</dbReference>
<dbReference type="GO" id="GO:0022904">
    <property type="term" value="P:respiratory electron transport chain"/>
    <property type="evidence" value="ECO:0007669"/>
    <property type="project" value="InterPro"/>
</dbReference>
<feature type="binding site" evidence="5 7">
    <location>
        <position position="273"/>
    </location>
    <ligand>
        <name>FAD</name>
        <dbReference type="ChEBI" id="CHEBI:57692"/>
    </ligand>
</feature>
<evidence type="ECO:0000256" key="6">
    <source>
        <dbReference type="PIRNR" id="PIRNR000101"/>
    </source>
</evidence>
<evidence type="ECO:0000256" key="5">
    <source>
        <dbReference type="HAMAP-Rule" id="MF_02092"/>
    </source>
</evidence>
<keyword evidence="5" id="KW-1003">Cell membrane</keyword>
<evidence type="ECO:0000313" key="10">
    <source>
        <dbReference type="Proteomes" id="UP000009282"/>
    </source>
</evidence>
<comment type="cofactor">
    <cofactor evidence="1 5 6 7">
        <name>FAD</name>
        <dbReference type="ChEBI" id="CHEBI:57692"/>
    </cofactor>
</comment>
<dbReference type="GO" id="GO:0006089">
    <property type="term" value="P:lactate metabolic process"/>
    <property type="evidence" value="ECO:0007669"/>
    <property type="project" value="UniProtKB-UniRule"/>
</dbReference>
<dbReference type="InterPro" id="IPR051264">
    <property type="entry name" value="FAD-oxidored/transferase_4"/>
</dbReference>
<reference evidence="9 10" key="1">
    <citation type="journal article" date="2011" name="J. Bacteriol.">
        <title>Complete genome sequence of seawater bacterium Glaciecola nitratireducens FR1064T.</title>
        <authorList>
            <person name="Bian F."/>
            <person name="Qin Q.L."/>
            <person name="Xie B.B."/>
            <person name="Shu Y.L."/>
            <person name="Zhang X.Y."/>
            <person name="Yu Y."/>
            <person name="Chen B."/>
            <person name="Chen X.L."/>
            <person name="Zhou B.C."/>
            <person name="Zhang Y.Z."/>
        </authorList>
    </citation>
    <scope>NUCLEOTIDE SEQUENCE [LARGE SCALE GENOMIC DNA]</scope>
    <source>
        <strain evidence="10">JCM 12485 / KCTC 12276 / FR1064</strain>
    </source>
</reference>
<dbReference type="InterPro" id="IPR016169">
    <property type="entry name" value="FAD-bd_PCMH_sub2"/>
</dbReference>
<dbReference type="Gene3D" id="3.30.1370.20">
    <property type="entry name" value="D-lactate dehydrogenase, cap domain, subdomain 2"/>
    <property type="match status" value="1"/>
</dbReference>
<comment type="subcellular location">
    <subcellularLocation>
        <location evidence="5">Cell inner membrane</location>
        <topology evidence="5">Peripheral membrane protein</topology>
        <orientation evidence="5">Cytoplasmic side</orientation>
    </subcellularLocation>
</comment>
<dbReference type="Pfam" id="PF09330">
    <property type="entry name" value="Lact-deh-memb"/>
    <property type="match status" value="1"/>
</dbReference>
<dbReference type="PANTHER" id="PTHR43716">
    <property type="entry name" value="D-2-HYDROXYGLUTARATE DEHYDROGENASE, MITOCHONDRIAL"/>
    <property type="match status" value="1"/>
</dbReference>
<dbReference type="GO" id="GO:0071949">
    <property type="term" value="F:FAD binding"/>
    <property type="evidence" value="ECO:0007669"/>
    <property type="project" value="InterPro"/>
</dbReference>
<feature type="binding site" evidence="7">
    <location>
        <position position="268"/>
    </location>
    <ligand>
        <name>FAD</name>
        <dbReference type="ChEBI" id="CHEBI:57692"/>
    </ligand>
</feature>
<evidence type="ECO:0000256" key="4">
    <source>
        <dbReference type="ARBA" id="ARBA00023002"/>
    </source>
</evidence>
<dbReference type="InterPro" id="IPR036318">
    <property type="entry name" value="FAD-bd_PCMH-like_sf"/>
</dbReference>
<comment type="function">
    <text evidence="5 6">Catalyzes the oxidation of D-lactate to pyruvate.</text>
</comment>
<protein>
    <recommendedName>
        <fullName evidence="5">Quinone-dependent D-lactate dehydrogenase</fullName>
        <ecNumber evidence="5">1.1.5.12</ecNumber>
    </recommendedName>
    <alternativeName>
        <fullName evidence="5">D-lactate dehydrogenase</fullName>
        <shortName evidence="5">D-LDH</shortName>
    </alternativeName>
</protein>
<dbReference type="Pfam" id="PF01565">
    <property type="entry name" value="FAD_binding_4"/>
    <property type="match status" value="1"/>
</dbReference>
<evidence type="ECO:0000256" key="3">
    <source>
        <dbReference type="ARBA" id="ARBA00022827"/>
    </source>
</evidence>
<dbReference type="GO" id="GO:0048038">
    <property type="term" value="F:quinone binding"/>
    <property type="evidence" value="ECO:0007669"/>
    <property type="project" value="UniProtKB-KW"/>
</dbReference>
<dbReference type="InterPro" id="IPR016167">
    <property type="entry name" value="FAD-bd_PCMH_sub1"/>
</dbReference>
<dbReference type="InterPro" id="IPR016173">
    <property type="entry name" value="D-lactate_DH_C-sub2"/>
</dbReference>
<dbReference type="Gene3D" id="3.30.70.610">
    <property type="entry name" value="D-lactate dehydrogenase, cap domain, subdomain 1"/>
    <property type="match status" value="2"/>
</dbReference>
<dbReference type="GO" id="GO:0031234">
    <property type="term" value="C:extrinsic component of cytoplasmic side of plasma membrane"/>
    <property type="evidence" value="ECO:0007669"/>
    <property type="project" value="UniProtKB-UniRule"/>
</dbReference>
<accession>G4QGM0</accession>
<feature type="binding site" evidence="5 7">
    <location>
        <position position="161"/>
    </location>
    <ligand>
        <name>FAD</name>
        <dbReference type="ChEBI" id="CHEBI:57692"/>
    </ligand>
</feature>
<dbReference type="KEGG" id="gni:GNIT_1539"/>
<dbReference type="EMBL" id="CP003060">
    <property type="protein sequence ID" value="AEP29657.1"/>
    <property type="molecule type" value="Genomic_DNA"/>
</dbReference>
<dbReference type="HAMAP" id="MF_02092">
    <property type="entry name" value="DLDH_Dld"/>
    <property type="match status" value="1"/>
</dbReference>
<dbReference type="Proteomes" id="UP000009282">
    <property type="component" value="Chromosome"/>
</dbReference>
<organism evidence="9 10">
    <name type="scientific">Glaciecola nitratireducens (strain JCM 12485 / KCTC 12276 / FR1064)</name>
    <dbReference type="NCBI Taxonomy" id="1085623"/>
    <lineage>
        <taxon>Bacteria</taxon>
        <taxon>Pseudomonadati</taxon>
        <taxon>Pseudomonadota</taxon>
        <taxon>Gammaproteobacteria</taxon>
        <taxon>Alteromonadales</taxon>
        <taxon>Alteromonadaceae</taxon>
        <taxon>Brumicola</taxon>
    </lineage>
</organism>
<dbReference type="SUPFAM" id="SSF56176">
    <property type="entry name" value="FAD-binding/transporter-associated domain-like"/>
    <property type="match status" value="1"/>
</dbReference>
<feature type="binding site" evidence="5 7">
    <location>
        <begin position="95"/>
        <end position="96"/>
    </location>
    <ligand>
        <name>FAD</name>
        <dbReference type="ChEBI" id="CHEBI:57692"/>
    </ligand>
</feature>
<dbReference type="InterPro" id="IPR006094">
    <property type="entry name" value="Oxid_FAD_bind_N"/>
</dbReference>
<dbReference type="NCBIfam" id="NF008387">
    <property type="entry name" value="PRK11183.1"/>
    <property type="match status" value="1"/>
</dbReference>
<dbReference type="GO" id="GO:0102029">
    <property type="term" value="F:D-lactate dehydrogenase (quinone) activity"/>
    <property type="evidence" value="ECO:0007669"/>
    <property type="project" value="UniProtKB-EC"/>
</dbReference>
<dbReference type="GO" id="GO:0055085">
    <property type="term" value="P:transmembrane transport"/>
    <property type="evidence" value="ECO:0007669"/>
    <property type="project" value="InterPro"/>
</dbReference>
<proteinExistence type="inferred from homology"/>
<keyword evidence="4 5" id="KW-0560">Oxidoreductase</keyword>
<dbReference type="PIRSF" id="PIRSF000101">
    <property type="entry name" value="D-lactate_dh"/>
    <property type="match status" value="1"/>
</dbReference>
<dbReference type="RefSeq" id="WP_014108531.1">
    <property type="nucleotide sequence ID" value="NC_016041.1"/>
</dbReference>
<keyword evidence="5" id="KW-0472">Membrane</keyword>
<keyword evidence="10" id="KW-1185">Reference proteome</keyword>
<comment type="similarity">
    <text evidence="5">Belongs to the quinone-dependent D-lactate dehydrogenase family.</text>
</comment>
<dbReference type="InterPro" id="IPR016172">
    <property type="entry name" value="D-lactate_DH_C-sub1"/>
</dbReference>
<keyword evidence="5 6" id="KW-0874">Quinone</keyword>
<evidence type="ECO:0000256" key="7">
    <source>
        <dbReference type="PIRSR" id="PIRSR000101-1"/>
    </source>
</evidence>
<feature type="binding site" evidence="5 7">
    <location>
        <begin position="87"/>
        <end position="91"/>
    </location>
    <ligand>
        <name>FAD</name>
        <dbReference type="ChEBI" id="CHEBI:57692"/>
    </ligand>
</feature>
<evidence type="ECO:0000256" key="2">
    <source>
        <dbReference type="ARBA" id="ARBA00022630"/>
    </source>
</evidence>
<dbReference type="OrthoDB" id="9772552at2"/>
<dbReference type="InterPro" id="IPR016166">
    <property type="entry name" value="FAD-bd_PCMH"/>
</dbReference>
<dbReference type="STRING" id="1085623.GNIT_1539"/>
<dbReference type="HOGENOM" id="CLU_034094_0_0_6"/>
<keyword evidence="2 5" id="KW-0285">Flavoprotein</keyword>
<dbReference type="PANTHER" id="PTHR43716:SF1">
    <property type="entry name" value="D-2-HYDROXYGLUTARATE DEHYDROGENASE, MITOCHONDRIAL"/>
    <property type="match status" value="1"/>
</dbReference>
<name>G4QGM0_GLANF</name>
<dbReference type="SUPFAM" id="SSF55103">
    <property type="entry name" value="FAD-linked oxidases, C-terminal domain"/>
    <property type="match status" value="1"/>
</dbReference>
<dbReference type="EC" id="1.1.5.12" evidence="5"/>
<dbReference type="InterPro" id="IPR016164">
    <property type="entry name" value="FAD-linked_Oxase-like_C"/>
</dbReference>
<keyword evidence="5" id="KW-0997">Cell inner membrane</keyword>